<evidence type="ECO:0000313" key="1">
    <source>
        <dbReference type="EMBL" id="GDY79454.1"/>
    </source>
</evidence>
<gene>
    <name evidence="1" type="ORF">SAV31267_089390</name>
</gene>
<dbReference type="EMBL" id="BJHY01000002">
    <property type="protein sequence ID" value="GDY79454.1"/>
    <property type="molecule type" value="Genomic_DNA"/>
</dbReference>
<comment type="caution">
    <text evidence="1">The sequence shown here is derived from an EMBL/GenBank/DDBJ whole genome shotgun (WGS) entry which is preliminary data.</text>
</comment>
<proteinExistence type="predicted"/>
<dbReference type="AlphaFoldDB" id="A0A4D4N615"/>
<reference evidence="1 2" key="1">
    <citation type="submission" date="2019-04" db="EMBL/GenBank/DDBJ databases">
        <title>Draft genome sequences of Streptomyces avermitilis ATCC 31267.</title>
        <authorList>
            <person name="Komaki H."/>
            <person name="Tamura T."/>
            <person name="Hosoyama A."/>
        </authorList>
    </citation>
    <scope>NUCLEOTIDE SEQUENCE [LARGE SCALE GENOMIC DNA]</scope>
    <source>
        <strain evidence="1 2">ATCC 31267</strain>
    </source>
</reference>
<sequence>MEDEDQHVLVGFDPDQSGTPEWARLQVERFGSGQRCQSFDPSRPGLRIDGAQVRVSQLRCGGVEGLSGLSIGLDDTAPHRLVDRTGVAQRQAQSLRVQGAVDAQDRRVVVPRDARAQLLGEPDSLLGRGHRERLGVCVRRRARNASTSLARCGSTPCFNGGSVLSAGTTGKSS</sequence>
<organism evidence="1 2">
    <name type="scientific">Streptomyces avermitilis</name>
    <dbReference type="NCBI Taxonomy" id="33903"/>
    <lineage>
        <taxon>Bacteria</taxon>
        <taxon>Bacillati</taxon>
        <taxon>Actinomycetota</taxon>
        <taxon>Actinomycetes</taxon>
        <taxon>Kitasatosporales</taxon>
        <taxon>Streptomycetaceae</taxon>
        <taxon>Streptomyces</taxon>
    </lineage>
</organism>
<protein>
    <submittedName>
        <fullName evidence="1">Uncharacterized protein</fullName>
    </submittedName>
</protein>
<name>A0A4D4N615_STRAX</name>
<accession>A0A4D4N615</accession>
<evidence type="ECO:0000313" key="2">
    <source>
        <dbReference type="Proteomes" id="UP000299211"/>
    </source>
</evidence>
<dbReference type="Proteomes" id="UP000299211">
    <property type="component" value="Unassembled WGS sequence"/>
</dbReference>